<protein>
    <recommendedName>
        <fullName evidence="3">RGS domain-containing protein</fullName>
    </recommendedName>
</protein>
<dbReference type="GO" id="GO:0005886">
    <property type="term" value="C:plasma membrane"/>
    <property type="evidence" value="ECO:0007669"/>
    <property type="project" value="TreeGrafter"/>
</dbReference>
<proteinExistence type="predicted"/>
<evidence type="ECO:0000313" key="5">
    <source>
        <dbReference type="Proteomes" id="UP000009131"/>
    </source>
</evidence>
<dbReference type="InterPro" id="IPR016137">
    <property type="entry name" value="RGS"/>
</dbReference>
<evidence type="ECO:0000259" key="3">
    <source>
        <dbReference type="PROSITE" id="PS50132"/>
    </source>
</evidence>
<evidence type="ECO:0000256" key="1">
    <source>
        <dbReference type="SAM" id="MobiDB-lite"/>
    </source>
</evidence>
<keyword evidence="2" id="KW-1133">Transmembrane helix</keyword>
<reference evidence="4 5" key="2">
    <citation type="journal article" date="2012" name="Open Biol.">
        <title>Characteristics of nucleosomes and linker DNA regions on the genome of the basidiomycete Mixia osmundae revealed by mono- and dinucleosome mapping.</title>
        <authorList>
            <person name="Nishida H."/>
            <person name="Kondo S."/>
            <person name="Matsumoto T."/>
            <person name="Suzuki Y."/>
            <person name="Yoshikawa H."/>
            <person name="Taylor T.D."/>
            <person name="Sugiyama J."/>
        </authorList>
    </citation>
    <scope>NUCLEOTIDE SEQUENCE [LARGE SCALE GENOMIC DNA]</scope>
    <source>
        <strain evidence="5">CBS 9802 / IAM 14324 / JCM 22182 / KY 12970</strain>
    </source>
</reference>
<keyword evidence="2" id="KW-0472">Membrane</keyword>
<dbReference type="PANTHER" id="PTHR13155">
    <property type="entry name" value="A-KINASE ANCHOR PROTEINS"/>
    <property type="match status" value="1"/>
</dbReference>
<feature type="domain" description="RGS" evidence="3">
    <location>
        <begin position="337"/>
        <end position="413"/>
    </location>
</feature>
<feature type="region of interest" description="Disordered" evidence="1">
    <location>
        <begin position="107"/>
        <end position="141"/>
    </location>
</feature>
<feature type="compositionally biased region" description="Polar residues" evidence="1">
    <location>
        <begin position="235"/>
        <end position="259"/>
    </location>
</feature>
<dbReference type="Proteomes" id="UP000009131">
    <property type="component" value="Unassembled WGS sequence"/>
</dbReference>
<dbReference type="Pfam" id="PF00615">
    <property type="entry name" value="RGS"/>
    <property type="match status" value="1"/>
</dbReference>
<accession>G7E817</accession>
<reference evidence="4 5" key="1">
    <citation type="journal article" date="2011" name="J. Gen. Appl. Microbiol.">
        <title>Draft genome sequencing of the enigmatic basidiomycete Mixia osmundae.</title>
        <authorList>
            <person name="Nishida H."/>
            <person name="Nagatsuka Y."/>
            <person name="Sugiyama J."/>
        </authorList>
    </citation>
    <scope>NUCLEOTIDE SEQUENCE [LARGE SCALE GENOMIC DNA]</scope>
    <source>
        <strain evidence="5">CBS 9802 / IAM 14324 / JCM 22182 / KY 12970</strain>
    </source>
</reference>
<dbReference type="OrthoDB" id="5584247at2759"/>
<name>G7E817_MIXOS</name>
<organism evidence="4 5">
    <name type="scientific">Mixia osmundae (strain CBS 9802 / IAM 14324 / JCM 22182 / KY 12970)</name>
    <dbReference type="NCBI Taxonomy" id="764103"/>
    <lineage>
        <taxon>Eukaryota</taxon>
        <taxon>Fungi</taxon>
        <taxon>Dikarya</taxon>
        <taxon>Basidiomycota</taxon>
        <taxon>Pucciniomycotina</taxon>
        <taxon>Mixiomycetes</taxon>
        <taxon>Mixiales</taxon>
        <taxon>Mixiaceae</taxon>
        <taxon>Mixia</taxon>
    </lineage>
</organism>
<dbReference type="InterPro" id="IPR036305">
    <property type="entry name" value="RGS_sf"/>
</dbReference>
<feature type="transmembrane region" description="Helical" evidence="2">
    <location>
        <begin position="421"/>
        <end position="441"/>
    </location>
</feature>
<dbReference type="PROSITE" id="PS50132">
    <property type="entry name" value="RGS"/>
    <property type="match status" value="1"/>
</dbReference>
<dbReference type="GO" id="GO:0008104">
    <property type="term" value="P:intracellular protein localization"/>
    <property type="evidence" value="ECO:0007669"/>
    <property type="project" value="TreeGrafter"/>
</dbReference>
<dbReference type="EMBL" id="BABT02000165">
    <property type="protein sequence ID" value="GAA98977.1"/>
    <property type="molecule type" value="Genomic_DNA"/>
</dbReference>
<dbReference type="InParanoid" id="G7E817"/>
<feature type="region of interest" description="Disordered" evidence="1">
    <location>
        <begin position="272"/>
        <end position="293"/>
    </location>
</feature>
<dbReference type="FunCoup" id="G7E817">
    <property type="interactions" value="41"/>
</dbReference>
<dbReference type="STRING" id="764103.G7E817"/>
<dbReference type="SUPFAM" id="SSF48097">
    <property type="entry name" value="Regulator of G-protein signaling, RGS"/>
    <property type="match status" value="1"/>
</dbReference>
<feature type="region of interest" description="Disordered" evidence="1">
    <location>
        <begin position="233"/>
        <end position="259"/>
    </location>
</feature>
<feature type="transmembrane region" description="Helical" evidence="2">
    <location>
        <begin position="503"/>
        <end position="524"/>
    </location>
</feature>
<gene>
    <name evidence="4" type="primary">Mo05665</name>
    <name evidence="4" type="ORF">E5Q_05665</name>
</gene>
<comment type="caution">
    <text evidence="4">The sequence shown here is derived from an EMBL/GenBank/DDBJ whole genome shotgun (WGS) entry which is preliminary data.</text>
</comment>
<feature type="region of interest" description="Disordered" evidence="1">
    <location>
        <begin position="24"/>
        <end position="44"/>
    </location>
</feature>
<keyword evidence="5" id="KW-1185">Reference proteome</keyword>
<dbReference type="eggNOG" id="ENOG502QRI8">
    <property type="taxonomic scope" value="Eukaryota"/>
</dbReference>
<keyword evidence="2" id="KW-0812">Transmembrane</keyword>
<evidence type="ECO:0000313" key="4">
    <source>
        <dbReference type="EMBL" id="GAA98977.1"/>
    </source>
</evidence>
<feature type="transmembrane region" description="Helical" evidence="2">
    <location>
        <begin position="450"/>
        <end position="468"/>
    </location>
</feature>
<dbReference type="Gene3D" id="1.10.167.10">
    <property type="entry name" value="Regulator of G-protein Signalling 4, domain 2"/>
    <property type="match status" value="1"/>
</dbReference>
<feature type="compositionally biased region" description="Basic and acidic residues" evidence="1">
    <location>
        <begin position="35"/>
        <end position="44"/>
    </location>
</feature>
<dbReference type="AlphaFoldDB" id="G7E817"/>
<evidence type="ECO:0000256" key="2">
    <source>
        <dbReference type="SAM" id="Phobius"/>
    </source>
</evidence>
<dbReference type="PANTHER" id="PTHR13155:SF1">
    <property type="entry name" value="A-KINASE ANCHOR PROTEIN 10, MITOCHONDRIAL"/>
    <property type="match status" value="1"/>
</dbReference>
<sequence length="529" mass="59115">MRGLRDLSPDSTLLGSLRILTSSSGKTAVSQDPDAADHTDESMRRTRLPTLREVLSRQTKAPVDLYCFYIYLQRENNVDVLDFWLDVQQHESLFRTYLKDLARQTVTSPRMTSETQHRDSSAQDPAPTSPRLAELSPDQSSRIRQALQRDWPAYLRYAQQNGSCYESLLGPLYQGNPEKDAHTKEQALAGLGIGHAPQPASGLYVEALREGYAGSTPAIRVESDDQTARDVTLARQPSQLTSQSATTMGRQASRSSVMSQTLRALYPDEANATNEPIHNHSERLQRSPSRAASRFSAFSTASSRLMRSGSICKSKTPVQPKIYRNAALTREDIIVSAERIYARYLLRGAEREIYLPEYLKVAALPSVDPDDGDSDAGGRLPDLFHKQKTFAYAQLEQESFPRFLRSKAFGNLTPLSALVRLLFGLLALWIALSLSLSFIFLDSQPRSKRIWVALPFSCALTLLLSHAYDLDPLLIFAGRSETTPFRTIKMRERYVVSLLFGRALWVTFLIASGVTILTAIFALLPGHRL</sequence>
<dbReference type="SMART" id="SM00315">
    <property type="entry name" value="RGS"/>
    <property type="match status" value="1"/>
</dbReference>
<dbReference type="InterPro" id="IPR044926">
    <property type="entry name" value="RGS_subdomain_2"/>
</dbReference>
<dbReference type="InterPro" id="IPR052246">
    <property type="entry name" value="Cell_Polariz_PKAAnc"/>
</dbReference>
<dbReference type="HOGENOM" id="CLU_029881_1_1_1"/>